<gene>
    <name evidence="2" type="ORF">AS033_15170</name>
</gene>
<comment type="caution">
    <text evidence="2">The sequence shown here is derived from an EMBL/GenBank/DDBJ whole genome shotgun (WGS) entry which is preliminary data.</text>
</comment>
<dbReference type="OrthoDB" id="8017424at2"/>
<protein>
    <submittedName>
        <fullName evidence="2">ABC transporter ATP-binding protein</fullName>
    </submittedName>
</protein>
<keyword evidence="2" id="KW-0067">ATP-binding</keyword>
<feature type="transmembrane region" description="Helical" evidence="1">
    <location>
        <begin position="113"/>
        <end position="133"/>
    </location>
</feature>
<dbReference type="Pfam" id="PF09819">
    <property type="entry name" value="ABC_cobalt"/>
    <property type="match status" value="1"/>
</dbReference>
<name>A0A0V8GCH1_9BACL</name>
<proteinExistence type="predicted"/>
<feature type="transmembrane region" description="Helical" evidence="1">
    <location>
        <begin position="36"/>
        <end position="57"/>
    </location>
</feature>
<dbReference type="AlphaFoldDB" id="A0A0V8GCH1"/>
<dbReference type="InterPro" id="IPR017195">
    <property type="entry name" value="ABC_thiamin-permease_prd"/>
</dbReference>
<accession>A0A0V8GCH1</accession>
<feature type="transmembrane region" description="Helical" evidence="1">
    <location>
        <begin position="145"/>
        <end position="168"/>
    </location>
</feature>
<dbReference type="EMBL" id="LNQL01000006">
    <property type="protein sequence ID" value="KSU47992.1"/>
    <property type="molecule type" value="Genomic_DNA"/>
</dbReference>
<feature type="transmembrane region" description="Helical" evidence="1">
    <location>
        <begin position="9"/>
        <end position="30"/>
    </location>
</feature>
<dbReference type="PIRSF" id="PIRSF037394">
    <property type="entry name" value="ABC_thiamine-permease_YkoE_prd"/>
    <property type="match status" value="1"/>
</dbReference>
<keyword evidence="1" id="KW-0812">Transmembrane</keyword>
<dbReference type="PROSITE" id="PS51257">
    <property type="entry name" value="PROKAR_LIPOPROTEIN"/>
    <property type="match status" value="1"/>
</dbReference>
<keyword evidence="2" id="KW-0547">Nucleotide-binding</keyword>
<organism evidence="2 3">
    <name type="scientific">Exiguobacterium indicum</name>
    <dbReference type="NCBI Taxonomy" id="296995"/>
    <lineage>
        <taxon>Bacteria</taxon>
        <taxon>Bacillati</taxon>
        <taxon>Bacillota</taxon>
        <taxon>Bacilli</taxon>
        <taxon>Bacillales</taxon>
        <taxon>Bacillales Family XII. Incertae Sedis</taxon>
        <taxon>Exiguobacterium</taxon>
    </lineage>
</organism>
<keyword evidence="1" id="KW-0472">Membrane</keyword>
<sequence length="190" mass="20086">MQHWKMKEIMVMMMLAVACGVIYLGWSTLWLPMSAIFGPVGANWMFGIWIIASPLVAAIIQKPGAALIAEIVAAAVELFTGSHFGLSALLIGVCQGLGAEIVFAMTRYRRYDTWTLMLSGVGAAIGSIVYSLIANGFGYYTTTTLLATTGLQLISGALLGGLLAAILVRRLVATGVLNGFAAGRAKREVA</sequence>
<reference evidence="2 3" key="1">
    <citation type="journal article" date="2015" name="Int. J. Syst. Evol. Microbiol.">
        <title>Exiguobacterium enclense sp. nov., isolated from sediment.</title>
        <authorList>
            <person name="Dastager S.G."/>
            <person name="Mawlankar R."/>
            <person name="Sonalkar V.V."/>
            <person name="Thorat M.N."/>
            <person name="Mual P."/>
            <person name="Verma A."/>
            <person name="Krishnamurthi S."/>
            <person name="Tang S.K."/>
            <person name="Li W.J."/>
        </authorList>
    </citation>
    <scope>NUCLEOTIDE SEQUENCE [LARGE SCALE GENOMIC DNA]</scope>
    <source>
        <strain evidence="2 3">NIO-1109</strain>
    </source>
</reference>
<dbReference type="GO" id="GO:0005524">
    <property type="term" value="F:ATP binding"/>
    <property type="evidence" value="ECO:0007669"/>
    <property type="project" value="UniProtKB-KW"/>
</dbReference>
<keyword evidence="1" id="KW-1133">Transmembrane helix</keyword>
<dbReference type="Proteomes" id="UP000053797">
    <property type="component" value="Unassembled WGS sequence"/>
</dbReference>
<evidence type="ECO:0000256" key="1">
    <source>
        <dbReference type="SAM" id="Phobius"/>
    </source>
</evidence>
<evidence type="ECO:0000313" key="3">
    <source>
        <dbReference type="Proteomes" id="UP000053797"/>
    </source>
</evidence>
<evidence type="ECO:0000313" key="2">
    <source>
        <dbReference type="EMBL" id="KSU47992.1"/>
    </source>
</evidence>
<dbReference type="RefSeq" id="WP_058265965.1">
    <property type="nucleotide sequence ID" value="NZ_FMYN01000006.1"/>
</dbReference>